<evidence type="ECO:0000259" key="1">
    <source>
        <dbReference type="Pfam" id="PF06985"/>
    </source>
</evidence>
<keyword evidence="3" id="KW-1185">Reference proteome</keyword>
<dbReference type="EMBL" id="KB446557">
    <property type="protein sequence ID" value="EME84545.1"/>
    <property type="molecule type" value="Genomic_DNA"/>
</dbReference>
<sequence length="172" mass="19586">RIASVLPGRQDEPIQCQIQQVSMKDTSVRFIALSYCWNTTSAEEIIWVDGRPLKVTPNLYAALRNARATTTRVNLWIDQICVDQQNTIDRNEQVGKMGAIFRAASGVIVWLGQEGHGTAAAMELPKRIRHLTDRTKTPPECPVWGEGAWPAFIMLLTRPWFRRLWIIQEIVC</sequence>
<dbReference type="Pfam" id="PF06985">
    <property type="entry name" value="HET"/>
    <property type="match status" value="1"/>
</dbReference>
<dbReference type="GeneID" id="19330547"/>
<dbReference type="HOGENOM" id="CLU_004184_6_0_1"/>
<dbReference type="AlphaFoldDB" id="M2Z3Z8"/>
<feature type="domain" description="Heterokaryon incompatibility" evidence="1">
    <location>
        <begin position="30"/>
        <end position="169"/>
    </location>
</feature>
<dbReference type="KEGG" id="pfj:MYCFIDRAFT_124699"/>
<feature type="non-terminal residue" evidence="2">
    <location>
        <position position="172"/>
    </location>
</feature>
<dbReference type="InterPro" id="IPR052895">
    <property type="entry name" value="HetReg/Transcr_Mod"/>
</dbReference>
<reference evidence="2 3" key="1">
    <citation type="journal article" date="2012" name="PLoS Pathog.">
        <title>Diverse lifestyles and strategies of plant pathogenesis encoded in the genomes of eighteen Dothideomycetes fungi.</title>
        <authorList>
            <person name="Ohm R.A."/>
            <person name="Feau N."/>
            <person name="Henrissat B."/>
            <person name="Schoch C.L."/>
            <person name="Horwitz B.A."/>
            <person name="Barry K.W."/>
            <person name="Condon B.J."/>
            <person name="Copeland A.C."/>
            <person name="Dhillon B."/>
            <person name="Glaser F."/>
            <person name="Hesse C.N."/>
            <person name="Kosti I."/>
            <person name="LaButti K."/>
            <person name="Lindquist E.A."/>
            <person name="Lucas S."/>
            <person name="Salamov A.A."/>
            <person name="Bradshaw R.E."/>
            <person name="Ciuffetti L."/>
            <person name="Hamelin R.C."/>
            <person name="Kema G.H.J."/>
            <person name="Lawrence C."/>
            <person name="Scott J.A."/>
            <person name="Spatafora J.W."/>
            <person name="Turgeon B.G."/>
            <person name="de Wit P.J.G.M."/>
            <person name="Zhong S."/>
            <person name="Goodwin S.B."/>
            <person name="Grigoriev I.V."/>
        </authorList>
    </citation>
    <scope>NUCLEOTIDE SEQUENCE [LARGE SCALE GENOMIC DNA]</scope>
    <source>
        <strain evidence="2 3">CIRAD86</strain>
    </source>
</reference>
<proteinExistence type="predicted"/>
<dbReference type="RefSeq" id="XP_007925169.1">
    <property type="nucleotide sequence ID" value="XM_007926978.1"/>
</dbReference>
<dbReference type="VEuPathDB" id="FungiDB:MYCFIDRAFT_124699"/>
<dbReference type="Proteomes" id="UP000016932">
    <property type="component" value="Unassembled WGS sequence"/>
</dbReference>
<dbReference type="PANTHER" id="PTHR24148">
    <property type="entry name" value="ANKYRIN REPEAT DOMAIN-CONTAINING PROTEIN 39 HOMOLOG-RELATED"/>
    <property type="match status" value="1"/>
</dbReference>
<name>M2Z3Z8_PSEFD</name>
<feature type="non-terminal residue" evidence="2">
    <location>
        <position position="1"/>
    </location>
</feature>
<evidence type="ECO:0000313" key="3">
    <source>
        <dbReference type="Proteomes" id="UP000016932"/>
    </source>
</evidence>
<dbReference type="InterPro" id="IPR010730">
    <property type="entry name" value="HET"/>
</dbReference>
<dbReference type="OrthoDB" id="2157530at2759"/>
<dbReference type="PANTHER" id="PTHR24148:SF73">
    <property type="entry name" value="HET DOMAIN PROTEIN (AFU_ORTHOLOGUE AFUA_8G01020)"/>
    <property type="match status" value="1"/>
</dbReference>
<organism evidence="2 3">
    <name type="scientific">Pseudocercospora fijiensis (strain CIRAD86)</name>
    <name type="common">Black leaf streak disease fungus</name>
    <name type="synonym">Mycosphaerella fijiensis</name>
    <dbReference type="NCBI Taxonomy" id="383855"/>
    <lineage>
        <taxon>Eukaryota</taxon>
        <taxon>Fungi</taxon>
        <taxon>Dikarya</taxon>
        <taxon>Ascomycota</taxon>
        <taxon>Pezizomycotina</taxon>
        <taxon>Dothideomycetes</taxon>
        <taxon>Dothideomycetidae</taxon>
        <taxon>Mycosphaerellales</taxon>
        <taxon>Mycosphaerellaceae</taxon>
        <taxon>Pseudocercospora</taxon>
    </lineage>
</organism>
<accession>M2Z3Z8</accession>
<gene>
    <name evidence="2" type="ORF">MYCFIDRAFT_124699</name>
</gene>
<evidence type="ECO:0000313" key="2">
    <source>
        <dbReference type="EMBL" id="EME84545.1"/>
    </source>
</evidence>
<protein>
    <recommendedName>
        <fullName evidence="1">Heterokaryon incompatibility domain-containing protein</fullName>
    </recommendedName>
</protein>
<dbReference type="STRING" id="383855.M2Z3Z8"/>